<reference evidence="1" key="2">
    <citation type="submission" date="2022-06" db="UniProtKB">
        <authorList>
            <consortium name="EnsemblMetazoa"/>
        </authorList>
    </citation>
    <scope>IDENTIFICATION</scope>
    <source>
        <strain evidence="1">PS312</strain>
    </source>
</reference>
<keyword evidence="2" id="KW-1185">Reference proteome</keyword>
<proteinExistence type="predicted"/>
<name>A0A2A6C039_PRIPA</name>
<sequence>MLIVPKYFRPSKKPAPHPRGLTAAEERLIAAIDAEEAKGEKLREELEERNERVKELQGEEKEAKKEKAALEKTNKEMRAKLKALDRKLVKEDIELRRAMASNRYQQEMIDMLDRRLVQLQAIQDQRDIQSAHRGREALTHRVLNRQLKRYLAALRTCIIRMADGRSSPFIDRLLEIAHEDYSPVEEHRRIRDMMRSIGAGGMPVMGRRVMQVDLTDL</sequence>
<protein>
    <submittedName>
        <fullName evidence="1">Uncharacterized protein</fullName>
    </submittedName>
</protein>
<dbReference type="EnsemblMetazoa" id="PPA42167.1">
    <property type="protein sequence ID" value="PPA42167.1"/>
    <property type="gene ID" value="WBGene00280536"/>
</dbReference>
<evidence type="ECO:0000313" key="2">
    <source>
        <dbReference type="Proteomes" id="UP000005239"/>
    </source>
</evidence>
<evidence type="ECO:0000313" key="1">
    <source>
        <dbReference type="EnsemblMetazoa" id="PPA42167.1"/>
    </source>
</evidence>
<accession>A0A8R1UYS1</accession>
<dbReference type="Proteomes" id="UP000005239">
    <property type="component" value="Unassembled WGS sequence"/>
</dbReference>
<reference evidence="2" key="1">
    <citation type="journal article" date="2008" name="Nat. Genet.">
        <title>The Pristionchus pacificus genome provides a unique perspective on nematode lifestyle and parasitism.</title>
        <authorList>
            <person name="Dieterich C."/>
            <person name="Clifton S.W."/>
            <person name="Schuster L.N."/>
            <person name="Chinwalla A."/>
            <person name="Delehaunty K."/>
            <person name="Dinkelacker I."/>
            <person name="Fulton L."/>
            <person name="Fulton R."/>
            <person name="Godfrey J."/>
            <person name="Minx P."/>
            <person name="Mitreva M."/>
            <person name="Roeseler W."/>
            <person name="Tian H."/>
            <person name="Witte H."/>
            <person name="Yang S.P."/>
            <person name="Wilson R.K."/>
            <person name="Sommer R.J."/>
        </authorList>
    </citation>
    <scope>NUCLEOTIDE SEQUENCE [LARGE SCALE GENOMIC DNA]</scope>
    <source>
        <strain evidence="2">PS312</strain>
    </source>
</reference>
<organism evidence="1 2">
    <name type="scientific">Pristionchus pacificus</name>
    <name type="common">Parasitic nematode worm</name>
    <dbReference type="NCBI Taxonomy" id="54126"/>
    <lineage>
        <taxon>Eukaryota</taxon>
        <taxon>Metazoa</taxon>
        <taxon>Ecdysozoa</taxon>
        <taxon>Nematoda</taxon>
        <taxon>Chromadorea</taxon>
        <taxon>Rhabditida</taxon>
        <taxon>Rhabditina</taxon>
        <taxon>Diplogasteromorpha</taxon>
        <taxon>Diplogasteroidea</taxon>
        <taxon>Neodiplogasteridae</taxon>
        <taxon>Pristionchus</taxon>
    </lineage>
</organism>
<dbReference type="AlphaFoldDB" id="A0A2A6C039"/>
<gene>
    <name evidence="1" type="primary">WBGene00280536</name>
</gene>
<accession>A0A2A6C039</accession>